<gene>
    <name evidence="2" type="ORF">GCM10025876_40750</name>
</gene>
<sequence>MSDAANNPWISKRATAIITTPPVAVRARREVSLQAGVVPPEAIDRLEVRDVAPGRAVWWVGAHGGAGESTLAALGGQDAHHCWPRPTDGSIARVALVARTNYQGLTRLMAALRQYAAGELPFVHLEAAVLNADQPGRLPKEPARSEAARHRRRTRRVAHPLCARMAPRRRDGTQPAARARLLLEHLTQGENP</sequence>
<accession>A0ABQ6IJH4</accession>
<evidence type="ECO:0000313" key="3">
    <source>
        <dbReference type="Proteomes" id="UP001157125"/>
    </source>
</evidence>
<evidence type="ECO:0000256" key="1">
    <source>
        <dbReference type="SAM" id="MobiDB-lite"/>
    </source>
</evidence>
<feature type="region of interest" description="Disordered" evidence="1">
    <location>
        <begin position="136"/>
        <end position="156"/>
    </location>
</feature>
<dbReference type="EMBL" id="BSUN01000002">
    <property type="protein sequence ID" value="GMA37871.1"/>
    <property type="molecule type" value="Genomic_DNA"/>
</dbReference>
<proteinExistence type="predicted"/>
<keyword evidence="3" id="KW-1185">Reference proteome</keyword>
<evidence type="ECO:0000313" key="2">
    <source>
        <dbReference type="EMBL" id="GMA37871.1"/>
    </source>
</evidence>
<reference evidence="3" key="1">
    <citation type="journal article" date="2019" name="Int. J. Syst. Evol. Microbiol.">
        <title>The Global Catalogue of Microorganisms (GCM) 10K type strain sequencing project: providing services to taxonomists for standard genome sequencing and annotation.</title>
        <authorList>
            <consortium name="The Broad Institute Genomics Platform"/>
            <consortium name="The Broad Institute Genome Sequencing Center for Infectious Disease"/>
            <person name="Wu L."/>
            <person name="Ma J."/>
        </authorList>
    </citation>
    <scope>NUCLEOTIDE SEQUENCE [LARGE SCALE GENOMIC DNA]</scope>
    <source>
        <strain evidence="3">NBRC 112299</strain>
    </source>
</reference>
<comment type="caution">
    <text evidence="2">The sequence shown here is derived from an EMBL/GenBank/DDBJ whole genome shotgun (WGS) entry which is preliminary data.</text>
</comment>
<feature type="compositionally biased region" description="Basic and acidic residues" evidence="1">
    <location>
        <begin position="138"/>
        <end position="148"/>
    </location>
</feature>
<protein>
    <submittedName>
        <fullName evidence="2">Uncharacterized protein</fullName>
    </submittedName>
</protein>
<dbReference type="Proteomes" id="UP001157125">
    <property type="component" value="Unassembled WGS sequence"/>
</dbReference>
<name>A0ABQ6IJH4_9MICO</name>
<dbReference type="RefSeq" id="WP_284329563.1">
    <property type="nucleotide sequence ID" value="NZ_BSUN01000002.1"/>
</dbReference>
<organism evidence="2 3">
    <name type="scientific">Demequina litorisediminis</name>
    <dbReference type="NCBI Taxonomy" id="1849022"/>
    <lineage>
        <taxon>Bacteria</taxon>
        <taxon>Bacillati</taxon>
        <taxon>Actinomycetota</taxon>
        <taxon>Actinomycetes</taxon>
        <taxon>Micrococcales</taxon>
        <taxon>Demequinaceae</taxon>
        <taxon>Demequina</taxon>
    </lineage>
</organism>